<dbReference type="SMART" id="SM00347">
    <property type="entry name" value="HTH_MARR"/>
    <property type="match status" value="1"/>
</dbReference>
<dbReference type="SUPFAM" id="SSF46785">
    <property type="entry name" value="Winged helix' DNA-binding domain"/>
    <property type="match status" value="1"/>
</dbReference>
<dbReference type="InterPro" id="IPR039422">
    <property type="entry name" value="MarR/SlyA-like"/>
</dbReference>
<dbReference type="InterPro" id="IPR036390">
    <property type="entry name" value="WH_DNA-bd_sf"/>
</dbReference>
<name>A0A1D8AT59_9BACT</name>
<dbReference type="PANTHER" id="PTHR33164:SF5">
    <property type="entry name" value="ORGANIC HYDROPEROXIDE RESISTANCE TRANSCRIPTIONAL REGULATOR"/>
    <property type="match status" value="1"/>
</dbReference>
<evidence type="ECO:0000256" key="5">
    <source>
        <dbReference type="ARBA" id="ARBA00023163"/>
    </source>
</evidence>
<dbReference type="GO" id="GO:0003677">
    <property type="term" value="F:DNA binding"/>
    <property type="evidence" value="ECO:0007669"/>
    <property type="project" value="UniProtKB-KW"/>
</dbReference>
<evidence type="ECO:0000259" key="6">
    <source>
        <dbReference type="PROSITE" id="PS50995"/>
    </source>
</evidence>
<evidence type="ECO:0000313" key="8">
    <source>
        <dbReference type="Proteomes" id="UP000095228"/>
    </source>
</evidence>
<dbReference type="AlphaFoldDB" id="A0A1D8AT59"/>
<dbReference type="FunFam" id="1.10.10.10:FF:000163">
    <property type="entry name" value="MarR family transcriptional regulator"/>
    <property type="match status" value="1"/>
</dbReference>
<keyword evidence="3" id="KW-0805">Transcription regulation</keyword>
<dbReference type="PATRIC" id="fig|1838286.3.peg.1116"/>
<evidence type="ECO:0000313" key="7">
    <source>
        <dbReference type="EMBL" id="AOS44052.1"/>
    </source>
</evidence>
<proteinExistence type="predicted"/>
<sequence length="146" mass="15898">MSSTPVIALDKLLCLDLYAASRAIIKAYHPLLSPLGLTYAQYLVMVALWESGPLAVKTLAERLSLDTGTLSPLLKRLESAGLIARTRNKEDERGVTISLTRSGEELRKKAPAIGEAIACAVPIKDEAVAQLQQTLRRLVREMTMPA</sequence>
<dbReference type="PANTHER" id="PTHR33164">
    <property type="entry name" value="TRANSCRIPTIONAL REGULATOR, MARR FAMILY"/>
    <property type="match status" value="1"/>
</dbReference>
<accession>A0A1D8AT59</accession>
<keyword evidence="4" id="KW-0238">DNA-binding</keyword>
<dbReference type="GO" id="GO:0003700">
    <property type="term" value="F:DNA-binding transcription factor activity"/>
    <property type="evidence" value="ECO:0007669"/>
    <property type="project" value="InterPro"/>
</dbReference>
<dbReference type="KEGG" id="obg:Verru16b_01113"/>
<dbReference type="Proteomes" id="UP000095228">
    <property type="component" value="Chromosome"/>
</dbReference>
<dbReference type="InterPro" id="IPR036388">
    <property type="entry name" value="WH-like_DNA-bd_sf"/>
</dbReference>
<dbReference type="GO" id="GO:0006950">
    <property type="term" value="P:response to stress"/>
    <property type="evidence" value="ECO:0007669"/>
    <property type="project" value="TreeGrafter"/>
</dbReference>
<evidence type="ECO:0000256" key="4">
    <source>
        <dbReference type="ARBA" id="ARBA00023125"/>
    </source>
</evidence>
<evidence type="ECO:0000256" key="3">
    <source>
        <dbReference type="ARBA" id="ARBA00023015"/>
    </source>
</evidence>
<dbReference type="RefSeq" id="WP_069963616.1">
    <property type="nucleotide sequence ID" value="NZ_CP016094.1"/>
</dbReference>
<keyword evidence="2" id="KW-0963">Cytoplasm</keyword>
<dbReference type="PROSITE" id="PS50995">
    <property type="entry name" value="HTH_MARR_2"/>
    <property type="match status" value="1"/>
</dbReference>
<keyword evidence="8" id="KW-1185">Reference proteome</keyword>
<dbReference type="OrthoDB" id="9799747at2"/>
<reference evidence="7 8" key="1">
    <citation type="submission" date="2016-06" db="EMBL/GenBank/DDBJ databases">
        <title>Three novel species with peptidoglycan cell walls form the new genus Lacunisphaera gen. nov. in the family Opitutaceae of the verrucomicrobial subdivision 4.</title>
        <authorList>
            <person name="Rast P."/>
            <person name="Gloeckner I."/>
            <person name="Jogler M."/>
            <person name="Boedeker C."/>
            <person name="Jeske O."/>
            <person name="Wiegand S."/>
            <person name="Reinhardt R."/>
            <person name="Schumann P."/>
            <person name="Rohde M."/>
            <person name="Spring S."/>
            <person name="Gloeckner F.O."/>
            <person name="Jogler C."/>
        </authorList>
    </citation>
    <scope>NUCLEOTIDE SEQUENCE [LARGE SCALE GENOMIC DNA]</scope>
    <source>
        <strain evidence="7 8">IG16b</strain>
    </source>
</reference>
<organism evidence="7 8">
    <name type="scientific">Lacunisphaera limnophila</name>
    <dbReference type="NCBI Taxonomy" id="1838286"/>
    <lineage>
        <taxon>Bacteria</taxon>
        <taxon>Pseudomonadati</taxon>
        <taxon>Verrucomicrobiota</taxon>
        <taxon>Opitutia</taxon>
        <taxon>Opitutales</taxon>
        <taxon>Opitutaceae</taxon>
        <taxon>Lacunisphaera</taxon>
    </lineage>
</organism>
<feature type="domain" description="HTH marR-type" evidence="6">
    <location>
        <begin position="10"/>
        <end position="140"/>
    </location>
</feature>
<evidence type="ECO:0000256" key="1">
    <source>
        <dbReference type="ARBA" id="ARBA00004496"/>
    </source>
</evidence>
<dbReference type="InterPro" id="IPR000835">
    <property type="entry name" value="HTH_MarR-typ"/>
</dbReference>
<dbReference type="Pfam" id="PF01047">
    <property type="entry name" value="MarR"/>
    <property type="match status" value="1"/>
</dbReference>
<comment type="subcellular location">
    <subcellularLocation>
        <location evidence="1">Cytoplasm</location>
    </subcellularLocation>
</comment>
<dbReference type="Gene3D" id="1.10.10.10">
    <property type="entry name" value="Winged helix-like DNA-binding domain superfamily/Winged helix DNA-binding domain"/>
    <property type="match status" value="1"/>
</dbReference>
<dbReference type="EMBL" id="CP016094">
    <property type="protein sequence ID" value="AOS44052.1"/>
    <property type="molecule type" value="Genomic_DNA"/>
</dbReference>
<gene>
    <name evidence="7" type="primary">ohrR</name>
    <name evidence="7" type="ORF">Verru16b_01113</name>
</gene>
<dbReference type="PRINTS" id="PR00598">
    <property type="entry name" value="HTHMARR"/>
</dbReference>
<protein>
    <submittedName>
        <fullName evidence="7">Organic hydroperoxide resistance transcriptional regulator</fullName>
    </submittedName>
</protein>
<dbReference type="GO" id="GO:0005737">
    <property type="term" value="C:cytoplasm"/>
    <property type="evidence" value="ECO:0007669"/>
    <property type="project" value="UniProtKB-SubCell"/>
</dbReference>
<evidence type="ECO:0000256" key="2">
    <source>
        <dbReference type="ARBA" id="ARBA00022490"/>
    </source>
</evidence>
<keyword evidence="5" id="KW-0804">Transcription</keyword>